<evidence type="ECO:0000259" key="6">
    <source>
        <dbReference type="PROSITE" id="PS51012"/>
    </source>
</evidence>
<dbReference type="InterPro" id="IPR013525">
    <property type="entry name" value="ABC2_TM"/>
</dbReference>
<dbReference type="GO" id="GO:0140359">
    <property type="term" value="F:ABC-type transporter activity"/>
    <property type="evidence" value="ECO:0007669"/>
    <property type="project" value="InterPro"/>
</dbReference>
<dbReference type="GO" id="GO:0043190">
    <property type="term" value="C:ATP-binding cassette (ABC) transporter complex"/>
    <property type="evidence" value="ECO:0007669"/>
    <property type="project" value="InterPro"/>
</dbReference>
<evidence type="ECO:0000256" key="3">
    <source>
        <dbReference type="ARBA" id="ARBA00022989"/>
    </source>
</evidence>
<dbReference type="Pfam" id="PF01061">
    <property type="entry name" value="ABC2_membrane"/>
    <property type="match status" value="1"/>
</dbReference>
<feature type="transmembrane region" description="Helical" evidence="5">
    <location>
        <begin position="29"/>
        <end position="49"/>
    </location>
</feature>
<accession>A0A7J3SND2</accession>
<keyword evidence="2 5" id="KW-0812">Transmembrane</keyword>
<feature type="transmembrane region" description="Helical" evidence="5">
    <location>
        <begin position="92"/>
        <end position="118"/>
    </location>
</feature>
<proteinExistence type="predicted"/>
<gene>
    <name evidence="7" type="ORF">ENW83_06375</name>
</gene>
<dbReference type="PANTHER" id="PTHR43077:SF10">
    <property type="entry name" value="TRANSPORT PERMEASE PROTEIN"/>
    <property type="match status" value="1"/>
</dbReference>
<evidence type="ECO:0000313" key="7">
    <source>
        <dbReference type="EMBL" id="HGZ60802.1"/>
    </source>
</evidence>
<comment type="caution">
    <text evidence="7">The sequence shown here is derived from an EMBL/GenBank/DDBJ whole genome shotgun (WGS) entry which is preliminary data.</text>
</comment>
<dbReference type="PIRSF" id="PIRSF006648">
    <property type="entry name" value="DrrB"/>
    <property type="match status" value="1"/>
</dbReference>
<dbReference type="AlphaFoldDB" id="A0A7J3SND2"/>
<dbReference type="EMBL" id="DTLS01000182">
    <property type="protein sequence ID" value="HGZ60802.1"/>
    <property type="molecule type" value="Genomic_DNA"/>
</dbReference>
<keyword evidence="3 5" id="KW-1133">Transmembrane helix</keyword>
<comment type="subcellular location">
    <subcellularLocation>
        <location evidence="1">Membrane</location>
        <topology evidence="1">Multi-pass membrane protein</topology>
    </subcellularLocation>
</comment>
<evidence type="ECO:0000256" key="5">
    <source>
        <dbReference type="SAM" id="Phobius"/>
    </source>
</evidence>
<evidence type="ECO:0000256" key="4">
    <source>
        <dbReference type="ARBA" id="ARBA00023136"/>
    </source>
</evidence>
<dbReference type="InterPro" id="IPR051328">
    <property type="entry name" value="T7SS_ABC-Transporter"/>
</dbReference>
<feature type="transmembrane region" description="Helical" evidence="5">
    <location>
        <begin position="270"/>
        <end position="289"/>
    </location>
</feature>
<organism evidence="7">
    <name type="scientific">Fervidicoccus fontis</name>
    <dbReference type="NCBI Taxonomy" id="683846"/>
    <lineage>
        <taxon>Archaea</taxon>
        <taxon>Thermoproteota</taxon>
        <taxon>Thermoprotei</taxon>
        <taxon>Fervidicoccales</taxon>
        <taxon>Fervidicoccaceae</taxon>
        <taxon>Fervidicoccus</taxon>
    </lineage>
</organism>
<keyword evidence="4 5" id="KW-0472">Membrane</keyword>
<dbReference type="PROSITE" id="PS51012">
    <property type="entry name" value="ABC_TM2"/>
    <property type="match status" value="1"/>
</dbReference>
<evidence type="ECO:0000256" key="2">
    <source>
        <dbReference type="ARBA" id="ARBA00022692"/>
    </source>
</evidence>
<dbReference type="PANTHER" id="PTHR43077">
    <property type="entry name" value="TRANSPORT PERMEASE YVFS-RELATED"/>
    <property type="match status" value="1"/>
</dbReference>
<dbReference type="PRINTS" id="PR00164">
    <property type="entry name" value="ABC2TRNSPORT"/>
</dbReference>
<sequence>MEKDSSGKVITEIQVLTVRELKKWLNKPYVVAMMLIQPLLWIALFGKAFNLTGIFSIPPDLLKNLPPYVTQQIQTMFNGILSRLFGNAQIDYFSYMAIGMMAVISLFAGLQTGMSLSWDRRLGYLNKLLVSPISRGSIIVSKVLGGTVKALVQSLIILLIALPFGLKLEIAGLWQVLAALLGLVLFAIGIGTLMISITLKAKSWETQMTVMNLLNLPLMFASNVLVPLAMMPDWLQVVAKFNPLTYTADILRQALLMGTEASTSAILKDLGILTLTAAILLTVGVFVAGKTLRKD</sequence>
<feature type="transmembrane region" description="Helical" evidence="5">
    <location>
        <begin position="139"/>
        <end position="166"/>
    </location>
</feature>
<name>A0A7J3SND2_9CREN</name>
<reference evidence="7" key="1">
    <citation type="journal article" date="2020" name="mSystems">
        <title>Genome- and Community-Level Interaction Insights into Carbon Utilization and Element Cycling Functions of Hydrothermarchaeota in Hydrothermal Sediment.</title>
        <authorList>
            <person name="Zhou Z."/>
            <person name="Liu Y."/>
            <person name="Xu W."/>
            <person name="Pan J."/>
            <person name="Luo Z.H."/>
            <person name="Li M."/>
        </authorList>
    </citation>
    <scope>NUCLEOTIDE SEQUENCE [LARGE SCALE GENOMIC DNA]</scope>
    <source>
        <strain evidence="7">SpSt-885</strain>
    </source>
</reference>
<dbReference type="InterPro" id="IPR000412">
    <property type="entry name" value="ABC_2_transport"/>
</dbReference>
<evidence type="ECO:0000256" key="1">
    <source>
        <dbReference type="ARBA" id="ARBA00004141"/>
    </source>
</evidence>
<feature type="domain" description="ABC transmembrane type-2" evidence="6">
    <location>
        <begin position="29"/>
        <end position="291"/>
    </location>
</feature>
<feature type="transmembrane region" description="Helical" evidence="5">
    <location>
        <begin position="172"/>
        <end position="197"/>
    </location>
</feature>
<dbReference type="InterPro" id="IPR047817">
    <property type="entry name" value="ABC2_TM_bact-type"/>
</dbReference>
<feature type="transmembrane region" description="Helical" evidence="5">
    <location>
        <begin position="209"/>
        <end position="230"/>
    </location>
</feature>
<protein>
    <submittedName>
        <fullName evidence="7">ABC transporter</fullName>
    </submittedName>
</protein>